<name>A0A9J6H387_HAELO</name>
<comment type="caution">
    <text evidence="1">The sequence shown here is derived from an EMBL/GenBank/DDBJ whole genome shotgun (WGS) entry which is preliminary data.</text>
</comment>
<dbReference type="AlphaFoldDB" id="A0A9J6H387"/>
<sequence length="96" mass="10852">MMIVNQRNPKALEAKRIKKTTTVVVLFDGMKVPNYVMCAVSLLHCTFYKRQTDVCYTCGGLDYRADVRPNPNKRVCRDCGIASPPEDHRCSPKCAL</sequence>
<dbReference type="OMA" id="NYVMCAV"/>
<organism evidence="1 2">
    <name type="scientific">Haemaphysalis longicornis</name>
    <name type="common">Bush tick</name>
    <dbReference type="NCBI Taxonomy" id="44386"/>
    <lineage>
        <taxon>Eukaryota</taxon>
        <taxon>Metazoa</taxon>
        <taxon>Ecdysozoa</taxon>
        <taxon>Arthropoda</taxon>
        <taxon>Chelicerata</taxon>
        <taxon>Arachnida</taxon>
        <taxon>Acari</taxon>
        <taxon>Parasitiformes</taxon>
        <taxon>Ixodida</taxon>
        <taxon>Ixodoidea</taxon>
        <taxon>Ixodidae</taxon>
        <taxon>Haemaphysalinae</taxon>
        <taxon>Haemaphysalis</taxon>
    </lineage>
</organism>
<reference evidence="1 2" key="1">
    <citation type="journal article" date="2020" name="Cell">
        <title>Large-Scale Comparative Analyses of Tick Genomes Elucidate Their Genetic Diversity and Vector Capacities.</title>
        <authorList>
            <consortium name="Tick Genome and Microbiome Consortium (TIGMIC)"/>
            <person name="Jia N."/>
            <person name="Wang J."/>
            <person name="Shi W."/>
            <person name="Du L."/>
            <person name="Sun Y."/>
            <person name="Zhan W."/>
            <person name="Jiang J.F."/>
            <person name="Wang Q."/>
            <person name="Zhang B."/>
            <person name="Ji P."/>
            <person name="Bell-Sakyi L."/>
            <person name="Cui X.M."/>
            <person name="Yuan T.T."/>
            <person name="Jiang B.G."/>
            <person name="Yang W.F."/>
            <person name="Lam T.T."/>
            <person name="Chang Q.C."/>
            <person name="Ding S.J."/>
            <person name="Wang X.J."/>
            <person name="Zhu J.G."/>
            <person name="Ruan X.D."/>
            <person name="Zhao L."/>
            <person name="Wei J.T."/>
            <person name="Ye R.Z."/>
            <person name="Que T.C."/>
            <person name="Du C.H."/>
            <person name="Zhou Y.H."/>
            <person name="Cheng J.X."/>
            <person name="Dai P.F."/>
            <person name="Guo W.B."/>
            <person name="Han X.H."/>
            <person name="Huang E.J."/>
            <person name="Li L.F."/>
            <person name="Wei W."/>
            <person name="Gao Y.C."/>
            <person name="Liu J.Z."/>
            <person name="Shao H.Z."/>
            <person name="Wang X."/>
            <person name="Wang C.C."/>
            <person name="Yang T.C."/>
            <person name="Huo Q.B."/>
            <person name="Li W."/>
            <person name="Chen H.Y."/>
            <person name="Chen S.E."/>
            <person name="Zhou L.G."/>
            <person name="Ni X.B."/>
            <person name="Tian J.H."/>
            <person name="Sheng Y."/>
            <person name="Liu T."/>
            <person name="Pan Y.S."/>
            <person name="Xia L.Y."/>
            <person name="Li J."/>
            <person name="Zhao F."/>
            <person name="Cao W.C."/>
        </authorList>
    </citation>
    <scope>NUCLEOTIDE SEQUENCE [LARGE SCALE GENOMIC DNA]</scope>
    <source>
        <strain evidence="1">HaeL-2018</strain>
    </source>
</reference>
<dbReference type="VEuPathDB" id="VectorBase:HLOH_046857"/>
<keyword evidence="2" id="KW-1185">Reference proteome</keyword>
<evidence type="ECO:0000313" key="2">
    <source>
        <dbReference type="Proteomes" id="UP000821853"/>
    </source>
</evidence>
<gene>
    <name evidence="1" type="ORF">HPB48_008972</name>
</gene>
<protein>
    <submittedName>
        <fullName evidence="1">Uncharacterized protein</fullName>
    </submittedName>
</protein>
<dbReference type="OrthoDB" id="6488226at2759"/>
<dbReference type="Proteomes" id="UP000821853">
    <property type="component" value="Chromosome 9"/>
</dbReference>
<dbReference type="EMBL" id="JABSTR010000011">
    <property type="protein sequence ID" value="KAH9381448.1"/>
    <property type="molecule type" value="Genomic_DNA"/>
</dbReference>
<accession>A0A9J6H387</accession>
<evidence type="ECO:0000313" key="1">
    <source>
        <dbReference type="EMBL" id="KAH9381448.1"/>
    </source>
</evidence>
<proteinExistence type="predicted"/>